<dbReference type="InterPro" id="IPR036844">
    <property type="entry name" value="Hint_dom_sf"/>
</dbReference>
<reference evidence="2 3" key="1">
    <citation type="submission" date="2020-03" db="EMBL/GenBank/DDBJ databases">
        <title>WGS of actinomycetes isolated from Thailand.</title>
        <authorList>
            <person name="Thawai C."/>
        </authorList>
    </citation>
    <scope>NUCLEOTIDE SEQUENCE [LARGE SCALE GENOMIC DNA]</scope>
    <source>
        <strain evidence="2 3">HSS6-12</strain>
    </source>
</reference>
<dbReference type="PROSITE" id="PS50817">
    <property type="entry name" value="INTEIN_N_TER"/>
    <property type="match status" value="1"/>
</dbReference>
<dbReference type="Gene3D" id="2.170.16.10">
    <property type="entry name" value="Hedgehog/Intein (Hint) domain"/>
    <property type="match status" value="1"/>
</dbReference>
<sequence>MTNSQFDYRNLDPVDKRHAMWGAFCYNSPDVCAQFDAEREKQFRKIISTIVLELSGVQDIMDCAGGSVSGCAFTAAGLVPIAGKTKAGVKIGEAFVNVARHADDLPPGVPTSCALRSFSGDTEVLMADGTTKPIKDIRVGDLVLATDPQTGEEGPREVTHLWVHKDQLIDLRVDGGDLTTTEDHPFWNETDQQWQDSQALDPGDLLYTALGRTVAVTGLDWNSIQYGLAYNLTVDGIHTYYVLAGNTPVLVHNVGESCVVNQTLGAGAYAREGVGLVDGNINAPGVRDLVDEAGNAYGCHVCGATTSGTRSGGWIPDHQPATAAVAPGTPQTAYPHCLPCARQQGGIVRQLIGGNYEFS</sequence>
<dbReference type="Pfam" id="PF07591">
    <property type="entry name" value="PT-HINT"/>
    <property type="match status" value="1"/>
</dbReference>
<dbReference type="Proteomes" id="UP000783871">
    <property type="component" value="Unassembled WGS sequence"/>
</dbReference>
<gene>
    <name evidence="2" type="ORF">HCJ94_27960</name>
</gene>
<evidence type="ECO:0000259" key="1">
    <source>
        <dbReference type="SMART" id="SM00306"/>
    </source>
</evidence>
<accession>A0ABX0ZEN8</accession>
<dbReference type="NCBIfam" id="TIGR01443">
    <property type="entry name" value="intein_Cterm"/>
    <property type="match status" value="1"/>
</dbReference>
<evidence type="ECO:0000313" key="3">
    <source>
        <dbReference type="Proteomes" id="UP000783871"/>
    </source>
</evidence>
<comment type="caution">
    <text evidence="2">The sequence shown here is derived from an EMBL/GenBank/DDBJ whole genome shotgun (WGS) entry which is preliminary data.</text>
</comment>
<dbReference type="SUPFAM" id="SSF51294">
    <property type="entry name" value="Hedgehog/intein (Hint) domain"/>
    <property type="match status" value="1"/>
</dbReference>
<keyword evidence="3" id="KW-1185">Reference proteome</keyword>
<protein>
    <recommendedName>
        <fullName evidence="1">Hint domain-containing protein</fullName>
    </recommendedName>
</protein>
<dbReference type="InterPro" id="IPR006141">
    <property type="entry name" value="Intein_N"/>
</dbReference>
<organism evidence="2 3">
    <name type="scientific">Micromonospora thermarum</name>
    <dbReference type="NCBI Taxonomy" id="2720024"/>
    <lineage>
        <taxon>Bacteria</taxon>
        <taxon>Bacillati</taxon>
        <taxon>Actinomycetota</taxon>
        <taxon>Actinomycetes</taxon>
        <taxon>Micromonosporales</taxon>
        <taxon>Micromonosporaceae</taxon>
        <taxon>Micromonospora</taxon>
    </lineage>
</organism>
<proteinExistence type="predicted"/>
<dbReference type="EMBL" id="JAATEO010000051">
    <property type="protein sequence ID" value="NJP35694.1"/>
    <property type="molecule type" value="Genomic_DNA"/>
</dbReference>
<feature type="domain" description="Hint" evidence="1">
    <location>
        <begin position="115"/>
        <end position="210"/>
    </location>
</feature>
<name>A0ABX0ZEN8_9ACTN</name>
<dbReference type="InterPro" id="IPR030934">
    <property type="entry name" value="Intein_C"/>
</dbReference>
<dbReference type="InterPro" id="IPR003587">
    <property type="entry name" value="Hint_dom_N"/>
</dbReference>
<evidence type="ECO:0000313" key="2">
    <source>
        <dbReference type="EMBL" id="NJP35694.1"/>
    </source>
</evidence>
<dbReference type="CDD" id="cd00081">
    <property type="entry name" value="Hint"/>
    <property type="match status" value="1"/>
</dbReference>
<dbReference type="SMART" id="SM00306">
    <property type="entry name" value="HintN"/>
    <property type="match status" value="1"/>
</dbReference>